<keyword evidence="5 9" id="KW-0249">Electron transport</keyword>
<dbReference type="SUPFAM" id="SSF53323">
    <property type="entry name" value="Pyruvate-ferredoxin oxidoreductase, PFOR, domain III"/>
    <property type="match status" value="1"/>
</dbReference>
<dbReference type="InterPro" id="IPR019456">
    <property type="entry name" value="Pyrv-flavodox_OxRtase_EKR"/>
</dbReference>
<keyword evidence="12" id="KW-1185">Reference proteome</keyword>
<reference evidence="12" key="1">
    <citation type="journal article" date="2019" name="Int. J. Syst. Evol. Microbiol.">
        <title>The Global Catalogue of Microorganisms (GCM) 10K type strain sequencing project: providing services to taxonomists for standard genome sequencing and annotation.</title>
        <authorList>
            <consortium name="The Broad Institute Genomics Platform"/>
            <consortium name="The Broad Institute Genome Sequencing Center for Infectious Disease"/>
            <person name="Wu L."/>
            <person name="Ma J."/>
        </authorList>
    </citation>
    <scope>NUCLEOTIDE SEQUENCE [LARGE SCALE GENOMIC DNA]</scope>
    <source>
        <strain evidence="12">JCM 15089</strain>
    </source>
</reference>
<evidence type="ECO:0000256" key="5">
    <source>
        <dbReference type="ARBA" id="ARBA00022982"/>
    </source>
</evidence>
<dbReference type="InterPro" id="IPR009014">
    <property type="entry name" value="Transketo_C/PFOR_II"/>
</dbReference>
<keyword evidence="11" id="KW-0670">Pyruvate</keyword>
<sequence>MSQSPMITVDGNEACASVAYRMNELAAIYPITPSSTMGELADQWMSEGRTNLWGRVLDVIEMQSEGGAAGAVHGALQAGALATTFTASQGLLLMIPNMYKIAGELSPFVMHVTARTIATHALSIFGDHSDVMATRQTGFAMLASASVQEAQDFAAIAQCASLKSRVPFVHFFDGFRTSHEVAKITPLSDDDLRGMLDESEIVALRHRALSPDHPVLRGTAQNPDLYFQGVEARNPYYDALPGIVQGAMDRFAKITGRQYGLYEYVGDPNATDVIVVMASGGETAAMTSEWLNEKGRKTGVVKVRLFRPFAVDAFVKALPASVKKIAVLDRCREPGAVGEPLYQDVVAALAEARAQGLSTLDPTVIGGRYGLASKEFTPAMVKAVYDELALGAPKRRFSVGITDDVGGLSLFVDEGFQIVQPEERRAVFFGLGADGTVGANKNSVKIIAGHTDLYAQGYFVYDSKKSGAVTVSHLRFSPEPIRSAFLLDQADFVACHHFVFLERYDVLRYAAPGGTLLLNAPYPASEVWSKMPAAVQRAIVEKKLKLFVIDAGAVAHKSGLRGRINTIMQTCFFALADVLPKDEAIAAIRKAIQKTYGRKSQAIVEKNFAAVDATLAHLEEVTVPAMIDGAELPPVVPADAPDFVKSVTAAMLAGKGDAIPVSALPADGTWPVGTARYEKRNIADEIPVWNTAPCTQCNRCVMVCPHAALRAKAAPMGEVEGTTLKFLPFKGKEAKPGSAYVLQVAPEDCTGCGLCIAACPKEGSLAMTPKEDVIAAEKTAFEAFLKLPDLERAGLKMSLRASQFMTPLFEFSGACTGCGETPYIRTLTQLFGDRMMVANATGCSSIYGGNLPTTPYTIGRDGRGPAWSNSLFEDNAEFGLGMRLAVDRHAAEAASLVQKLAGELPEGLVAALTANGGKSDAEIRDRRAQVAELKSILAGKTGNDAQRLTDLADYLVEKVVWIIGGDGWAYDIGFGGLDHILASGRNVNILVLDTEVYSNTGGQQSKSTPMGAAAKFATTGKVRAKKDLGAIAMSYKDVYVATVAVGAKDTQVVTALAEAASYDGVSLVIAYAHCIHHGFDLTAGLERQKAAVAAGYWPLYRYDPRRAAAGQAPLALDCQEPTLPLGEFMAGETRFKITDNADHARYQEMLKQAEEQVRHRFATLKTLSTKSE</sequence>
<evidence type="ECO:0000313" key="11">
    <source>
        <dbReference type="EMBL" id="GAA0569909.1"/>
    </source>
</evidence>
<dbReference type="SMART" id="SM00890">
    <property type="entry name" value="EKR"/>
    <property type="match status" value="1"/>
</dbReference>
<evidence type="ECO:0000256" key="3">
    <source>
        <dbReference type="ARBA" id="ARBA00022485"/>
    </source>
</evidence>
<proteinExistence type="inferred from homology"/>
<evidence type="ECO:0000256" key="9">
    <source>
        <dbReference type="PIRNR" id="PIRNR000159"/>
    </source>
</evidence>
<dbReference type="InterPro" id="IPR029061">
    <property type="entry name" value="THDP-binding"/>
</dbReference>
<keyword evidence="3" id="KW-0004">4Fe-4S</keyword>
<evidence type="ECO:0000313" key="12">
    <source>
        <dbReference type="Proteomes" id="UP001499951"/>
    </source>
</evidence>
<dbReference type="InterPro" id="IPR033412">
    <property type="entry name" value="PFOR_II"/>
</dbReference>
<evidence type="ECO:0000256" key="8">
    <source>
        <dbReference type="ARBA" id="ARBA00023014"/>
    </source>
</evidence>
<evidence type="ECO:0000256" key="1">
    <source>
        <dbReference type="ARBA" id="ARBA00009032"/>
    </source>
</evidence>
<dbReference type="CDD" id="cd07034">
    <property type="entry name" value="TPP_PYR_PFOR_IOR-alpha_like"/>
    <property type="match status" value="1"/>
</dbReference>
<dbReference type="InterPro" id="IPR037112">
    <property type="entry name" value="Pyrv-flavodox_OxR_EKR_sf"/>
</dbReference>
<accession>A0ABP3PQJ3</accession>
<keyword evidence="4" id="KW-0479">Metal-binding</keyword>
<dbReference type="PIRSF" id="PIRSF000159">
    <property type="entry name" value="NifJ"/>
    <property type="match status" value="1"/>
</dbReference>
<dbReference type="InterPro" id="IPR002869">
    <property type="entry name" value="Pyrv_flavodox_OxRed_cen"/>
</dbReference>
<feature type="domain" description="4Fe-4S ferredoxin-type" evidence="10">
    <location>
        <begin position="685"/>
        <end position="714"/>
    </location>
</feature>
<keyword evidence="7" id="KW-0408">Iron</keyword>
<comment type="similarity">
    <text evidence="1 9">Belongs to the pyruvate:ferredoxin/flavodoxin oxidoreductase family.</text>
</comment>
<dbReference type="SUPFAM" id="SSF54862">
    <property type="entry name" value="4Fe-4S ferredoxins"/>
    <property type="match status" value="1"/>
</dbReference>
<evidence type="ECO:0000256" key="6">
    <source>
        <dbReference type="ARBA" id="ARBA00023002"/>
    </source>
</evidence>
<dbReference type="Pfam" id="PF01855">
    <property type="entry name" value="POR_N"/>
    <property type="match status" value="1"/>
</dbReference>
<dbReference type="EMBL" id="BAAADD010000004">
    <property type="protein sequence ID" value="GAA0569909.1"/>
    <property type="molecule type" value="Genomic_DNA"/>
</dbReference>
<feature type="domain" description="4Fe-4S ferredoxin-type" evidence="10">
    <location>
        <begin position="740"/>
        <end position="770"/>
    </location>
</feature>
<dbReference type="InterPro" id="IPR011895">
    <property type="entry name" value="Pyrv_flavodox_OxRed"/>
</dbReference>
<dbReference type="Gene3D" id="3.40.50.920">
    <property type="match status" value="1"/>
</dbReference>
<dbReference type="PROSITE" id="PS00198">
    <property type="entry name" value="4FE4S_FER_1"/>
    <property type="match status" value="1"/>
</dbReference>
<gene>
    <name evidence="11" type="primary">nifJ</name>
    <name evidence="11" type="ORF">GCM10008942_18330</name>
</gene>
<dbReference type="Gene3D" id="3.40.50.970">
    <property type="match status" value="2"/>
</dbReference>
<comment type="catalytic activity">
    <reaction evidence="9">
        <text>oxidized [flavodoxin] + pyruvate + CoA + 2 H(+) = reduced [flavodoxin] + acetyl-CoA + CO2</text>
        <dbReference type="Rhea" id="RHEA:44140"/>
        <dbReference type="Rhea" id="RHEA-COMP:10622"/>
        <dbReference type="Rhea" id="RHEA-COMP:10623"/>
        <dbReference type="ChEBI" id="CHEBI:15361"/>
        <dbReference type="ChEBI" id="CHEBI:15378"/>
        <dbReference type="ChEBI" id="CHEBI:16526"/>
        <dbReference type="ChEBI" id="CHEBI:57287"/>
        <dbReference type="ChEBI" id="CHEBI:57288"/>
        <dbReference type="ChEBI" id="CHEBI:57618"/>
        <dbReference type="ChEBI" id="CHEBI:58210"/>
    </reaction>
</comment>
<dbReference type="InterPro" id="IPR002880">
    <property type="entry name" value="Pyrv_Fd/Flavodoxin_OxRdtase_N"/>
</dbReference>
<keyword evidence="8" id="KW-0411">Iron-sulfur</keyword>
<dbReference type="InterPro" id="IPR011766">
    <property type="entry name" value="TPP_enzyme_TPP-bd"/>
</dbReference>
<dbReference type="InterPro" id="IPR017900">
    <property type="entry name" value="4Fe4S_Fe_S_CS"/>
</dbReference>
<keyword evidence="2 9" id="KW-0813">Transport</keyword>
<dbReference type="SUPFAM" id="SSF52922">
    <property type="entry name" value="TK C-terminal domain-like"/>
    <property type="match status" value="1"/>
</dbReference>
<name>A0ABP3PQJ3_9PROT</name>
<keyword evidence="6 9" id="KW-0560">Oxidoreductase</keyword>
<dbReference type="CDD" id="cd03377">
    <property type="entry name" value="TPP_PFOR_PNO"/>
    <property type="match status" value="1"/>
</dbReference>
<dbReference type="SUPFAM" id="SSF52518">
    <property type="entry name" value="Thiamin diphosphate-binding fold (THDP-binding)"/>
    <property type="match status" value="2"/>
</dbReference>
<dbReference type="PANTHER" id="PTHR32154:SF0">
    <property type="entry name" value="PYRUVATE-FLAVODOXIN OXIDOREDUCTASE-RELATED"/>
    <property type="match status" value="1"/>
</dbReference>
<organism evidence="11 12">
    <name type="scientific">Rhizomicrobium electricum</name>
    <dbReference type="NCBI Taxonomy" id="480070"/>
    <lineage>
        <taxon>Bacteria</taxon>
        <taxon>Pseudomonadati</taxon>
        <taxon>Pseudomonadota</taxon>
        <taxon>Alphaproteobacteria</taxon>
        <taxon>Micropepsales</taxon>
        <taxon>Micropepsaceae</taxon>
        <taxon>Rhizomicrobium</taxon>
    </lineage>
</organism>
<evidence type="ECO:0000256" key="2">
    <source>
        <dbReference type="ARBA" id="ARBA00022448"/>
    </source>
</evidence>
<comment type="caution">
    <text evidence="11">The sequence shown here is derived from an EMBL/GenBank/DDBJ whole genome shotgun (WGS) entry which is preliminary data.</text>
</comment>
<comment type="function">
    <text evidence="9">Oxidoreductase required for the transfer of electrons from pyruvate to flavodoxin.</text>
</comment>
<dbReference type="Pfam" id="PF12838">
    <property type="entry name" value="Fer4_7"/>
    <property type="match status" value="1"/>
</dbReference>
<dbReference type="EC" id="1.2.7.-" evidence="9"/>
<dbReference type="Gene3D" id="3.40.920.10">
    <property type="entry name" value="Pyruvate-ferredoxin oxidoreductase, PFOR, domain III"/>
    <property type="match status" value="1"/>
</dbReference>
<evidence type="ECO:0000259" key="10">
    <source>
        <dbReference type="PROSITE" id="PS51379"/>
    </source>
</evidence>
<dbReference type="Gene3D" id="3.30.70.20">
    <property type="match status" value="1"/>
</dbReference>
<dbReference type="InterPro" id="IPR050722">
    <property type="entry name" value="Pyruvate:ferred/Flavod_OxRd"/>
</dbReference>
<dbReference type="Pfam" id="PF10371">
    <property type="entry name" value="EKR"/>
    <property type="match status" value="1"/>
</dbReference>
<dbReference type="Gene3D" id="4.10.780.10">
    <property type="entry name" value="Pyruvate-flavodoxin oxidoreductase, EKR domain"/>
    <property type="match status" value="1"/>
</dbReference>
<dbReference type="Pfam" id="PF01558">
    <property type="entry name" value="POR"/>
    <property type="match status" value="1"/>
</dbReference>
<evidence type="ECO:0000256" key="4">
    <source>
        <dbReference type="ARBA" id="ARBA00022723"/>
    </source>
</evidence>
<protein>
    <recommendedName>
        <fullName evidence="9">Pyruvate-flavodoxin oxidoreductase</fullName>
        <ecNumber evidence="9">1.2.7.-</ecNumber>
    </recommendedName>
</protein>
<dbReference type="Proteomes" id="UP001499951">
    <property type="component" value="Unassembled WGS sequence"/>
</dbReference>
<dbReference type="InterPro" id="IPR017896">
    <property type="entry name" value="4Fe4S_Fe-S-bd"/>
</dbReference>
<dbReference type="InterPro" id="IPR019752">
    <property type="entry name" value="Pyrv/ketoisovalerate_OxRed_cat"/>
</dbReference>
<dbReference type="Pfam" id="PF02775">
    <property type="entry name" value="TPP_enzyme_C"/>
    <property type="match status" value="1"/>
</dbReference>
<dbReference type="NCBIfam" id="TIGR02176">
    <property type="entry name" value="pyruv_ox_red"/>
    <property type="match status" value="1"/>
</dbReference>
<dbReference type="PROSITE" id="PS51379">
    <property type="entry name" value="4FE4S_FER_2"/>
    <property type="match status" value="2"/>
</dbReference>
<dbReference type="RefSeq" id="WP_208393622.1">
    <property type="nucleotide sequence ID" value="NZ_BAAADD010000004.1"/>
</dbReference>
<dbReference type="Pfam" id="PF17147">
    <property type="entry name" value="PFOR_II"/>
    <property type="match status" value="1"/>
</dbReference>
<dbReference type="PANTHER" id="PTHR32154">
    <property type="entry name" value="PYRUVATE-FLAVODOXIN OXIDOREDUCTASE-RELATED"/>
    <property type="match status" value="1"/>
</dbReference>
<evidence type="ECO:0000256" key="7">
    <source>
        <dbReference type="ARBA" id="ARBA00023004"/>
    </source>
</evidence>